<accession>A0AAF0F7Z4</accession>
<feature type="region of interest" description="Disordered" evidence="2">
    <location>
        <begin position="600"/>
        <end position="619"/>
    </location>
</feature>
<dbReference type="Pfam" id="PF08238">
    <property type="entry name" value="Sel1"/>
    <property type="match status" value="5"/>
</dbReference>
<dbReference type="Gene3D" id="1.25.40.10">
    <property type="entry name" value="Tetratricopeptide repeat domain"/>
    <property type="match status" value="2"/>
</dbReference>
<dbReference type="PANTHER" id="PTHR46430:SF2">
    <property type="entry name" value="CHITIN SYNTHASE REGULATORY FACTOR 4"/>
    <property type="match status" value="1"/>
</dbReference>
<dbReference type="SUPFAM" id="SSF81901">
    <property type="entry name" value="HCP-like"/>
    <property type="match status" value="2"/>
</dbReference>
<dbReference type="Proteomes" id="UP001214628">
    <property type="component" value="Chromosome 1"/>
</dbReference>
<dbReference type="InterPro" id="IPR011990">
    <property type="entry name" value="TPR-like_helical_dom_sf"/>
</dbReference>
<feature type="region of interest" description="Disordered" evidence="2">
    <location>
        <begin position="1"/>
        <end position="219"/>
    </location>
</feature>
<feature type="region of interest" description="Disordered" evidence="2">
    <location>
        <begin position="629"/>
        <end position="691"/>
    </location>
</feature>
<evidence type="ECO:0000256" key="2">
    <source>
        <dbReference type="SAM" id="MobiDB-lite"/>
    </source>
</evidence>
<gene>
    <name evidence="3" type="ORF">MPSI1_001130</name>
</gene>
<feature type="compositionally biased region" description="Polar residues" evidence="2">
    <location>
        <begin position="23"/>
        <end position="33"/>
    </location>
</feature>
<feature type="compositionally biased region" description="Basic and acidic residues" evidence="2">
    <location>
        <begin position="137"/>
        <end position="149"/>
    </location>
</feature>
<keyword evidence="1" id="KW-0677">Repeat</keyword>
<evidence type="ECO:0008006" key="5">
    <source>
        <dbReference type="Google" id="ProtNLM"/>
    </source>
</evidence>
<dbReference type="SMART" id="SM00671">
    <property type="entry name" value="SEL1"/>
    <property type="match status" value="5"/>
</dbReference>
<protein>
    <recommendedName>
        <fullName evidence="5">Extracellular protein SEL-1 and related proteins</fullName>
    </recommendedName>
</protein>
<feature type="compositionally biased region" description="Polar residues" evidence="2">
    <location>
        <begin position="81"/>
        <end position="106"/>
    </location>
</feature>
<proteinExistence type="predicted"/>
<reference evidence="3" key="1">
    <citation type="submission" date="2023-02" db="EMBL/GenBank/DDBJ databases">
        <title>Mating type loci evolution in Malassezia.</title>
        <authorList>
            <person name="Coelho M.A."/>
        </authorList>
    </citation>
    <scope>NUCLEOTIDE SEQUENCE</scope>
    <source>
        <strain evidence="3">CBS 14136</strain>
    </source>
</reference>
<evidence type="ECO:0000313" key="4">
    <source>
        <dbReference type="Proteomes" id="UP001214628"/>
    </source>
</evidence>
<dbReference type="InterPro" id="IPR051726">
    <property type="entry name" value="Chitin_Synth_Reg"/>
</dbReference>
<evidence type="ECO:0000313" key="3">
    <source>
        <dbReference type="EMBL" id="WFD42485.1"/>
    </source>
</evidence>
<organism evidence="3 4">
    <name type="scientific">Malassezia psittaci</name>
    <dbReference type="NCBI Taxonomy" id="1821823"/>
    <lineage>
        <taxon>Eukaryota</taxon>
        <taxon>Fungi</taxon>
        <taxon>Dikarya</taxon>
        <taxon>Basidiomycota</taxon>
        <taxon>Ustilaginomycotina</taxon>
        <taxon>Malasseziomycetes</taxon>
        <taxon>Malasseziales</taxon>
        <taxon>Malasseziaceae</taxon>
        <taxon>Malassezia</taxon>
    </lineage>
</organism>
<keyword evidence="4" id="KW-1185">Reference proteome</keyword>
<dbReference type="InterPro" id="IPR006597">
    <property type="entry name" value="Sel1-like"/>
</dbReference>
<evidence type="ECO:0000256" key="1">
    <source>
        <dbReference type="ARBA" id="ARBA00022737"/>
    </source>
</evidence>
<dbReference type="EMBL" id="CP118375">
    <property type="protein sequence ID" value="WFD42485.1"/>
    <property type="molecule type" value="Genomic_DNA"/>
</dbReference>
<feature type="compositionally biased region" description="Basic and acidic residues" evidence="2">
    <location>
        <begin position="680"/>
        <end position="691"/>
    </location>
</feature>
<dbReference type="AlphaFoldDB" id="A0AAF0F7Z4"/>
<sequence>MSFLPELPSGFGNDSAYPPMPSHSGSQQDLQAPTSPPRAPYAVGSRNTSPRPAFMSHSASRERLGSPARADGDSLVYSPGRSPQQQPRHLNRTSHTSSELQPSTLGSAAHEVRWSHSTPSGDTHGMYQSPSQSQLQHKRDASQPDRRESAMSYPQRILPVDPPTQNQSNSLMYPPEPIPDHLSPVSSPARTAPQAQQQPSPARLTPIHVPLPDTKSLDEQRERAMRSGDDAEVLRWSMQVVKFVERMQATQTQIDERIEQWIDEAILQIIQAASHPKPSGQALYARGDLLAKGTFPTYVAKDLRSAFSDFERSARLGYAPSWYRIGRDYETLGDITRAKSAYTRGIKAGDVSSTYRMGMACLFGQLDTSVNQGEGVELLQAAADMSTVDTPHPAYIFALLLAGELENVTLPLSVIFEVQGHPSSEMGRSALYPQVRKYLQRAAYLNMSVAQYKCGWCFEHAQLSFPFDPLMSVQYYSAASQGGEPDADMALSKWFLCGADGCFDKNEALAYTFAERAAKHRLSTAEFALGYYSEVGIGTSVDLTVARQWYEKAAVQGNTDAADRLAALDQSQEAQLSRAQHEENLDTRLYSEHTLARSRSIDQHSYTAPATSDGELARKQTMRMVDASVRRKRVDQARPPPARHTGAEPVAYAQSSEPRKAASASTGGKKGPTTFSEMGLEPKQDRDCVIC</sequence>
<dbReference type="PANTHER" id="PTHR46430">
    <property type="entry name" value="PROTEIN SKT5-RELATED"/>
    <property type="match status" value="1"/>
</dbReference>
<name>A0AAF0F7Z4_9BASI</name>
<feature type="compositionally biased region" description="Low complexity" evidence="2">
    <location>
        <begin position="186"/>
        <end position="203"/>
    </location>
</feature>
<feature type="compositionally biased region" description="Polar residues" evidence="2">
    <location>
        <begin position="115"/>
        <end position="135"/>
    </location>
</feature>